<dbReference type="Pfam" id="PF13475">
    <property type="entry name" value="DUF4116"/>
    <property type="match status" value="2"/>
</dbReference>
<gene>
    <name evidence="2" type="ORF">C1SCF055_LOCUS35633</name>
</gene>
<dbReference type="CDD" id="cd17039">
    <property type="entry name" value="Ubl_ubiquitin_like"/>
    <property type="match status" value="1"/>
</dbReference>
<evidence type="ECO:0000313" key="2">
    <source>
        <dbReference type="EMBL" id="CAI4010363.1"/>
    </source>
</evidence>
<dbReference type="AlphaFoldDB" id="A0A9P1GER3"/>
<organism evidence="2">
    <name type="scientific">Cladocopium goreaui</name>
    <dbReference type="NCBI Taxonomy" id="2562237"/>
    <lineage>
        <taxon>Eukaryota</taxon>
        <taxon>Sar</taxon>
        <taxon>Alveolata</taxon>
        <taxon>Dinophyceae</taxon>
        <taxon>Suessiales</taxon>
        <taxon>Symbiodiniaceae</taxon>
        <taxon>Cladocopium</taxon>
    </lineage>
</organism>
<evidence type="ECO:0000259" key="1">
    <source>
        <dbReference type="PROSITE" id="PS50053"/>
    </source>
</evidence>
<dbReference type="Gene3D" id="3.10.20.90">
    <property type="entry name" value="Phosphatidylinositol 3-kinase Catalytic Subunit, Chain A, domain 1"/>
    <property type="match status" value="1"/>
</dbReference>
<dbReference type="EMBL" id="CAMXCT010004780">
    <property type="protein sequence ID" value="CAI4010363.1"/>
    <property type="molecule type" value="Genomic_DNA"/>
</dbReference>
<accession>A0A9P1GER3</accession>
<dbReference type="InterPro" id="IPR029071">
    <property type="entry name" value="Ubiquitin-like_domsf"/>
</dbReference>
<dbReference type="PROSITE" id="PS50053">
    <property type="entry name" value="UBIQUITIN_2"/>
    <property type="match status" value="1"/>
</dbReference>
<proteinExistence type="predicted"/>
<dbReference type="InterPro" id="IPR025197">
    <property type="entry name" value="DUF4116"/>
</dbReference>
<evidence type="ECO:0000313" key="3">
    <source>
        <dbReference type="EMBL" id="CAL1163738.1"/>
    </source>
</evidence>
<sequence length="240" mass="26603">MDILVKGNGLSKSCEVVCDSATSIGEVKKLFEHELDIPSMELRLFFGDKELRDLQKIGDIVGCELVDLCFLRRDPEQAKWLEAVSEDPDGRFLREAPAHIAADREVILAAVQRNGRALEFAAETLRADKEIVLSALEEDAQSFRFASSELHADRDVMLAAVRRNGLALQFAVEELRDNQEMVLAAVAQNGQALRFASQRWQAEKDVVQVAVENDPGALHHAVPELRDDVELQNLASRGGS</sequence>
<dbReference type="InterPro" id="IPR000626">
    <property type="entry name" value="Ubiquitin-like_dom"/>
</dbReference>
<name>A0A9P1GER3_9DINO</name>
<dbReference type="SUPFAM" id="SSF54236">
    <property type="entry name" value="Ubiquitin-like"/>
    <property type="match status" value="1"/>
</dbReference>
<dbReference type="EMBL" id="CAMXCT020004780">
    <property type="protein sequence ID" value="CAL1163738.1"/>
    <property type="molecule type" value="Genomic_DNA"/>
</dbReference>
<dbReference type="OrthoDB" id="434757at2759"/>
<protein>
    <submittedName>
        <fullName evidence="4">DUF4116 domain-containing protein</fullName>
    </submittedName>
</protein>
<evidence type="ECO:0000313" key="5">
    <source>
        <dbReference type="Proteomes" id="UP001152797"/>
    </source>
</evidence>
<comment type="caution">
    <text evidence="2">The sequence shown here is derived from an EMBL/GenBank/DDBJ whole genome shotgun (WGS) entry which is preliminary data.</text>
</comment>
<dbReference type="EMBL" id="CAMXCT030004780">
    <property type="protein sequence ID" value="CAL4797675.1"/>
    <property type="molecule type" value="Genomic_DNA"/>
</dbReference>
<keyword evidence="5" id="KW-1185">Reference proteome</keyword>
<dbReference type="Proteomes" id="UP001152797">
    <property type="component" value="Unassembled WGS sequence"/>
</dbReference>
<reference evidence="3" key="2">
    <citation type="submission" date="2024-04" db="EMBL/GenBank/DDBJ databases">
        <authorList>
            <person name="Chen Y."/>
            <person name="Shah S."/>
            <person name="Dougan E. K."/>
            <person name="Thang M."/>
            <person name="Chan C."/>
        </authorList>
    </citation>
    <scope>NUCLEOTIDE SEQUENCE [LARGE SCALE GENOMIC DNA]</scope>
</reference>
<evidence type="ECO:0000313" key="4">
    <source>
        <dbReference type="EMBL" id="CAL4797675.1"/>
    </source>
</evidence>
<reference evidence="2" key="1">
    <citation type="submission" date="2022-10" db="EMBL/GenBank/DDBJ databases">
        <authorList>
            <person name="Chen Y."/>
            <person name="Dougan E. K."/>
            <person name="Chan C."/>
            <person name="Rhodes N."/>
            <person name="Thang M."/>
        </authorList>
    </citation>
    <scope>NUCLEOTIDE SEQUENCE</scope>
</reference>
<feature type="domain" description="Ubiquitin-like" evidence="1">
    <location>
        <begin position="1"/>
        <end position="59"/>
    </location>
</feature>